<dbReference type="OrthoDB" id="10372499at2759"/>
<dbReference type="InParanoid" id="A0A2P5ERJ2"/>
<proteinExistence type="predicted"/>
<feature type="non-terminal residue" evidence="1">
    <location>
        <position position="1"/>
    </location>
</feature>
<evidence type="ECO:0000313" key="2">
    <source>
        <dbReference type="Proteomes" id="UP000237000"/>
    </source>
</evidence>
<dbReference type="EMBL" id="JXTC01000108">
    <property type="protein sequence ID" value="PON88142.1"/>
    <property type="molecule type" value="Genomic_DNA"/>
</dbReference>
<evidence type="ECO:0000313" key="1">
    <source>
        <dbReference type="EMBL" id="PON88142.1"/>
    </source>
</evidence>
<protein>
    <submittedName>
        <fullName evidence="1">Uncharacterized protein</fullName>
    </submittedName>
</protein>
<organism evidence="1 2">
    <name type="scientific">Trema orientale</name>
    <name type="common">Charcoal tree</name>
    <name type="synonym">Celtis orientalis</name>
    <dbReference type="NCBI Taxonomy" id="63057"/>
    <lineage>
        <taxon>Eukaryota</taxon>
        <taxon>Viridiplantae</taxon>
        <taxon>Streptophyta</taxon>
        <taxon>Embryophyta</taxon>
        <taxon>Tracheophyta</taxon>
        <taxon>Spermatophyta</taxon>
        <taxon>Magnoliopsida</taxon>
        <taxon>eudicotyledons</taxon>
        <taxon>Gunneridae</taxon>
        <taxon>Pentapetalae</taxon>
        <taxon>rosids</taxon>
        <taxon>fabids</taxon>
        <taxon>Rosales</taxon>
        <taxon>Cannabaceae</taxon>
        <taxon>Trema</taxon>
    </lineage>
</organism>
<dbReference type="AlphaFoldDB" id="A0A2P5ERJ2"/>
<sequence>DVRGVPEKDTGVLIHGADKRAVGVAQKALVVPYHGLLLHRAPLYDVVHAKNDAFSTDAGADVTATKEEPVGGVSGGGGGGGAVELAGGGVGGKGREEVVEIGLVGAVGCEGCFV</sequence>
<keyword evidence="2" id="KW-1185">Reference proteome</keyword>
<name>A0A2P5ERJ2_TREOI</name>
<reference evidence="2" key="1">
    <citation type="submission" date="2016-06" db="EMBL/GenBank/DDBJ databases">
        <title>Parallel loss of symbiosis genes in relatives of nitrogen-fixing non-legume Parasponia.</title>
        <authorList>
            <person name="Van Velzen R."/>
            <person name="Holmer R."/>
            <person name="Bu F."/>
            <person name="Rutten L."/>
            <person name="Van Zeijl A."/>
            <person name="Liu W."/>
            <person name="Santuari L."/>
            <person name="Cao Q."/>
            <person name="Sharma T."/>
            <person name="Shen D."/>
            <person name="Roswanjaya Y."/>
            <person name="Wardhani T."/>
            <person name="Kalhor M.S."/>
            <person name="Jansen J."/>
            <person name="Van den Hoogen J."/>
            <person name="Gungor B."/>
            <person name="Hartog M."/>
            <person name="Hontelez J."/>
            <person name="Verver J."/>
            <person name="Yang W.-C."/>
            <person name="Schijlen E."/>
            <person name="Repin R."/>
            <person name="Schilthuizen M."/>
            <person name="Schranz E."/>
            <person name="Heidstra R."/>
            <person name="Miyata K."/>
            <person name="Fedorova E."/>
            <person name="Kohlen W."/>
            <person name="Bisseling T."/>
            <person name="Smit S."/>
            <person name="Geurts R."/>
        </authorList>
    </citation>
    <scope>NUCLEOTIDE SEQUENCE [LARGE SCALE GENOMIC DNA]</scope>
    <source>
        <strain evidence="2">cv. RG33-2</strain>
    </source>
</reference>
<gene>
    <name evidence="1" type="ORF">TorRG33x02_159710</name>
</gene>
<comment type="caution">
    <text evidence="1">The sequence shown here is derived from an EMBL/GenBank/DDBJ whole genome shotgun (WGS) entry which is preliminary data.</text>
</comment>
<accession>A0A2P5ERJ2</accession>
<dbReference type="Proteomes" id="UP000237000">
    <property type="component" value="Unassembled WGS sequence"/>
</dbReference>